<dbReference type="AlphaFoldDB" id="A0A453NGN6"/>
<dbReference type="SUPFAM" id="SSF53098">
    <property type="entry name" value="Ribonuclease H-like"/>
    <property type="match status" value="1"/>
</dbReference>
<dbReference type="InterPro" id="IPR057670">
    <property type="entry name" value="SH3_retrovirus"/>
</dbReference>
<feature type="compositionally biased region" description="Low complexity" evidence="6">
    <location>
        <begin position="581"/>
        <end position="631"/>
    </location>
</feature>
<dbReference type="STRING" id="200361.A0A453NGN6"/>
<evidence type="ECO:0000256" key="2">
    <source>
        <dbReference type="ARBA" id="ARBA00022723"/>
    </source>
</evidence>
<feature type="compositionally biased region" description="Basic and acidic residues" evidence="6">
    <location>
        <begin position="555"/>
        <end position="566"/>
    </location>
</feature>
<keyword evidence="1" id="KW-0645">Protease</keyword>
<reference evidence="10" key="2">
    <citation type="journal article" date="2017" name="Nat. Plants">
        <title>The Aegilops tauschii genome reveals multiple impacts of transposons.</title>
        <authorList>
            <person name="Zhao G."/>
            <person name="Zou C."/>
            <person name="Li K."/>
            <person name="Wang K."/>
            <person name="Li T."/>
            <person name="Gao L."/>
            <person name="Zhang X."/>
            <person name="Wang H."/>
            <person name="Yang Z."/>
            <person name="Liu X."/>
            <person name="Jiang W."/>
            <person name="Mao L."/>
            <person name="Kong X."/>
            <person name="Jiao Y."/>
            <person name="Jia J."/>
        </authorList>
    </citation>
    <scope>NUCLEOTIDE SEQUENCE [LARGE SCALE GENOMIC DNA]</scope>
    <source>
        <strain evidence="10">cv. AL8/78</strain>
    </source>
</reference>
<dbReference type="GO" id="GO:0004190">
    <property type="term" value="F:aspartic-type endopeptidase activity"/>
    <property type="evidence" value="ECO:0007669"/>
    <property type="project" value="UniProtKB-KW"/>
</dbReference>
<dbReference type="CDD" id="cd09272">
    <property type="entry name" value="RNase_HI_RT_Ty1"/>
    <property type="match status" value="1"/>
</dbReference>
<feature type="region of interest" description="Disordered" evidence="6">
    <location>
        <begin position="542"/>
        <end position="680"/>
    </location>
</feature>
<dbReference type="InterPro" id="IPR001878">
    <property type="entry name" value="Znf_CCHC"/>
</dbReference>
<protein>
    <recommendedName>
        <fullName evidence="11">Integrase catalytic domain-containing protein</fullName>
    </recommendedName>
</protein>
<keyword evidence="5" id="KW-0863">Zinc-finger</keyword>
<dbReference type="InterPro" id="IPR054722">
    <property type="entry name" value="PolX-like_BBD"/>
</dbReference>
<dbReference type="GO" id="GO:0008270">
    <property type="term" value="F:zinc ion binding"/>
    <property type="evidence" value="ECO:0007669"/>
    <property type="project" value="UniProtKB-KW"/>
</dbReference>
<dbReference type="InterPro" id="IPR013103">
    <property type="entry name" value="RVT_2"/>
</dbReference>
<dbReference type="Proteomes" id="UP000015105">
    <property type="component" value="Chromosome 6D"/>
</dbReference>
<accession>A0A453NGN6</accession>
<dbReference type="InterPro" id="IPR036875">
    <property type="entry name" value="Znf_CCHC_sf"/>
</dbReference>
<dbReference type="PANTHER" id="PTHR42648">
    <property type="entry name" value="TRANSPOSASE, PUTATIVE-RELATED"/>
    <property type="match status" value="1"/>
</dbReference>
<reference evidence="10" key="1">
    <citation type="journal article" date="2014" name="Science">
        <title>Ancient hybridizations among the ancestral genomes of bread wheat.</title>
        <authorList>
            <consortium name="International Wheat Genome Sequencing Consortium,"/>
            <person name="Marcussen T."/>
            <person name="Sandve S.R."/>
            <person name="Heier L."/>
            <person name="Spannagl M."/>
            <person name="Pfeifer M."/>
            <person name="Jakobsen K.S."/>
            <person name="Wulff B.B."/>
            <person name="Steuernagel B."/>
            <person name="Mayer K.F."/>
            <person name="Olsen O.A."/>
        </authorList>
    </citation>
    <scope>NUCLEOTIDE SEQUENCE [LARGE SCALE GENOMIC DNA]</scope>
    <source>
        <strain evidence="10">cv. AL8/78</strain>
    </source>
</reference>
<dbReference type="InterPro" id="IPR043502">
    <property type="entry name" value="DNA/RNA_pol_sf"/>
</dbReference>
<dbReference type="GO" id="GO:0015074">
    <property type="term" value="P:DNA integration"/>
    <property type="evidence" value="ECO:0007669"/>
    <property type="project" value="InterPro"/>
</dbReference>
<dbReference type="Pfam" id="PF25597">
    <property type="entry name" value="SH3_retrovirus"/>
    <property type="match status" value="1"/>
</dbReference>
<name>A0A453NGN6_AEGTS</name>
<dbReference type="PANTHER" id="PTHR42648:SF25">
    <property type="entry name" value="RNA-DIRECTED DNA POLYMERASE"/>
    <property type="match status" value="1"/>
</dbReference>
<sequence>KARKPWRKFDIKKVKCHNCGILGHFKSDCKNPPKERALMAKGGDDSDMMLMVEVCELMDEVGPAPKAPATEVITLNEEKVYLHDKQRTNTAGHVWYLDMGASNHMTGDKDQFSELNLSVGGTVRFGDGRTVGITGRGTVLFELKNGGHKVLTDVYYIPKLKSNIISLGQLEERGCKIVLEDGYLWGYDRQRMLIMKVQRSPNRLYILNLDRVDPVCLLSSMEDSAWKWHVRYGHLNFQALRQLGQKEMVRGLLCIDHVEQVCDGCLVGKQRRASFPREGNFRASKALELVHGDLCGPITPATPAGNKYFLLIVDDFSRYMWIVLLKTKDQALQAFRKVKMAAEVESEAKLKALRTDRGGEFKSREFTEFCEAHGIKRYLTAPYSPQQNGVVERRNQTVVAMARSMMKSKGMPGKFWGEAVNTAVYLLNRAPTKSVVGMTPYEAWYGHKPAVDHLRTFGCIAHVKTVAGHTSKLADRSTPMMLVGYEAGTKAYRACNPSNNKVVVTRDVVFEEARSWNWNSTEPVYPISDEIFHVFYNDSERADNIDQPDTSAARSDARDDDARRDASGSSPVSGGVPGRDAASGATGSSSSGERATYPAPGSPARCAGGSSGPAPGSPPGSSSHEPESPAATQSPQGHVTGGPEVHAREATSDFVAGSSGARADSSGEPQSEHPPTPVRLRPVLDLYPKKALQKVNPVKIKRKGRQCLLSVEEPTKFEDANKEEYWRRAMDEELGSIRDNKVWELADLPNGHKTIGLKWVYKVKKDAEGNLLKHKARLVAKGFVQEQGVDFEEVFAPVTRMESVRLVIALAAQESWKLHHMDVKSAFLNGELKEEVYVKQPPGYIKEGEEHKVLKLHKALYGLHQAPRAWNIKLDRTLISLGFEKSPLEHAMYKRGKGKDRLLVGIYVDDLLITGADEEEIARFKLQMKELFKMSDLGLLTYYLGIEVHQKPEGITLCQEAYAKKILESCSMEDCNPSFVPMEPRLKLSKRSEASAVDATEYRSVVGSLRYLVNTRPDLAYSVGIVSRFMEAPTTEHWAAVKHILRYIKGTTNFGCVYLREKKEMVELLGYSDSDLAGDVDDRKSTSGVAYFLGGSIVTWLSQKQKVVALSSCEAEYIAAATAAGQGVWLGRLLGDLTDKEAESVVLNVDNKSAIALCKNPVHHDRTKHIDIRYHYIRECVEESKIEVNYVCTDDQLADILTKSLGRQKFTEMRGRIGVQAVK</sequence>
<evidence type="ECO:0000256" key="4">
    <source>
        <dbReference type="ARBA" id="ARBA00022801"/>
    </source>
</evidence>
<dbReference type="Pfam" id="PF13976">
    <property type="entry name" value="gag_pre-integrs"/>
    <property type="match status" value="1"/>
</dbReference>
<evidence type="ECO:0000256" key="1">
    <source>
        <dbReference type="ARBA" id="ARBA00022670"/>
    </source>
</evidence>
<dbReference type="InterPro" id="IPR036397">
    <property type="entry name" value="RNaseH_sf"/>
</dbReference>
<dbReference type="InterPro" id="IPR012337">
    <property type="entry name" value="RNaseH-like_sf"/>
</dbReference>
<evidence type="ECO:0000313" key="9">
    <source>
        <dbReference type="EnsemblPlants" id="AET6Gv20370100.2"/>
    </source>
</evidence>
<keyword evidence="3" id="KW-0064">Aspartyl protease</keyword>
<keyword evidence="2" id="KW-0479">Metal-binding</keyword>
<dbReference type="GO" id="GO:0006508">
    <property type="term" value="P:proteolysis"/>
    <property type="evidence" value="ECO:0007669"/>
    <property type="project" value="UniProtKB-KW"/>
</dbReference>
<feature type="domain" description="Integrase catalytic" evidence="8">
    <location>
        <begin position="272"/>
        <end position="448"/>
    </location>
</feature>
<evidence type="ECO:0000256" key="6">
    <source>
        <dbReference type="SAM" id="MobiDB-lite"/>
    </source>
</evidence>
<dbReference type="InterPro" id="IPR025724">
    <property type="entry name" value="GAG-pre-integrase_dom"/>
</dbReference>
<dbReference type="GO" id="GO:0003676">
    <property type="term" value="F:nucleic acid binding"/>
    <property type="evidence" value="ECO:0007669"/>
    <property type="project" value="InterPro"/>
</dbReference>
<keyword evidence="4" id="KW-0378">Hydrolase</keyword>
<dbReference type="Pfam" id="PF00098">
    <property type="entry name" value="zf-CCHC"/>
    <property type="match status" value="1"/>
</dbReference>
<reference evidence="9" key="3">
    <citation type="journal article" date="2017" name="Nature">
        <title>Genome sequence of the progenitor of the wheat D genome Aegilops tauschii.</title>
        <authorList>
            <person name="Luo M.C."/>
            <person name="Gu Y.Q."/>
            <person name="Puiu D."/>
            <person name="Wang H."/>
            <person name="Twardziok S.O."/>
            <person name="Deal K.R."/>
            <person name="Huo N."/>
            <person name="Zhu T."/>
            <person name="Wang L."/>
            <person name="Wang Y."/>
            <person name="McGuire P.E."/>
            <person name="Liu S."/>
            <person name="Long H."/>
            <person name="Ramasamy R.K."/>
            <person name="Rodriguez J.C."/>
            <person name="Van S.L."/>
            <person name="Yuan L."/>
            <person name="Wang Z."/>
            <person name="Xia Z."/>
            <person name="Xiao L."/>
            <person name="Anderson O.D."/>
            <person name="Ouyang S."/>
            <person name="Liang Y."/>
            <person name="Zimin A.V."/>
            <person name="Pertea G."/>
            <person name="Qi P."/>
            <person name="Bennetzen J.L."/>
            <person name="Dai X."/>
            <person name="Dawson M.W."/>
            <person name="Muller H.G."/>
            <person name="Kugler K."/>
            <person name="Rivarola-Duarte L."/>
            <person name="Spannagl M."/>
            <person name="Mayer K.F.X."/>
            <person name="Lu F.H."/>
            <person name="Bevan M.W."/>
            <person name="Leroy P."/>
            <person name="Li P."/>
            <person name="You F.M."/>
            <person name="Sun Q."/>
            <person name="Liu Z."/>
            <person name="Lyons E."/>
            <person name="Wicker T."/>
            <person name="Salzberg S.L."/>
            <person name="Devos K.M."/>
            <person name="Dvorak J."/>
        </authorList>
    </citation>
    <scope>NUCLEOTIDE SEQUENCE [LARGE SCALE GENOMIC DNA]</scope>
    <source>
        <strain evidence="9">cv. AL8/78</strain>
    </source>
</reference>
<dbReference type="Pfam" id="PF07727">
    <property type="entry name" value="RVT_2"/>
    <property type="match status" value="1"/>
</dbReference>
<reference evidence="9" key="4">
    <citation type="submission" date="2019-03" db="UniProtKB">
        <authorList>
            <consortium name="EnsemblPlants"/>
        </authorList>
    </citation>
    <scope>IDENTIFICATION</scope>
</reference>
<dbReference type="PROSITE" id="PS50994">
    <property type="entry name" value="INTEGRASE"/>
    <property type="match status" value="1"/>
</dbReference>
<dbReference type="SMART" id="SM00343">
    <property type="entry name" value="ZnF_C2HC"/>
    <property type="match status" value="1"/>
</dbReference>
<dbReference type="Pfam" id="PF00665">
    <property type="entry name" value="rve"/>
    <property type="match status" value="1"/>
</dbReference>
<evidence type="ECO:0000259" key="7">
    <source>
        <dbReference type="PROSITE" id="PS50158"/>
    </source>
</evidence>
<dbReference type="InterPro" id="IPR039537">
    <property type="entry name" value="Retrotran_Ty1/copia-like"/>
</dbReference>
<dbReference type="InterPro" id="IPR001584">
    <property type="entry name" value="Integrase_cat-core"/>
</dbReference>
<keyword evidence="5" id="KW-0862">Zinc</keyword>
<feature type="domain" description="CCHC-type" evidence="7">
    <location>
        <begin position="15"/>
        <end position="31"/>
    </location>
</feature>
<dbReference type="Gramene" id="AET6Gv20370100.2">
    <property type="protein sequence ID" value="AET6Gv20370100.2"/>
    <property type="gene ID" value="AET6Gv20370100"/>
</dbReference>
<dbReference type="Pfam" id="PF22936">
    <property type="entry name" value="Pol_BBD"/>
    <property type="match status" value="1"/>
</dbReference>
<dbReference type="EnsemblPlants" id="AET6Gv20370100.2">
    <property type="protein sequence ID" value="AET6Gv20370100.2"/>
    <property type="gene ID" value="AET6Gv20370100"/>
</dbReference>
<evidence type="ECO:0000256" key="3">
    <source>
        <dbReference type="ARBA" id="ARBA00022750"/>
    </source>
</evidence>
<evidence type="ECO:0000313" key="10">
    <source>
        <dbReference type="Proteomes" id="UP000015105"/>
    </source>
</evidence>
<feature type="compositionally biased region" description="Low complexity" evidence="6">
    <location>
        <begin position="656"/>
        <end position="667"/>
    </location>
</feature>
<reference evidence="9" key="5">
    <citation type="journal article" date="2021" name="G3 (Bethesda)">
        <title>Aegilops tauschii genome assembly Aet v5.0 features greater sequence contiguity and improved annotation.</title>
        <authorList>
            <person name="Wang L."/>
            <person name="Zhu T."/>
            <person name="Rodriguez J.C."/>
            <person name="Deal K.R."/>
            <person name="Dubcovsky J."/>
            <person name="McGuire P.E."/>
            <person name="Lux T."/>
            <person name="Spannagl M."/>
            <person name="Mayer K.F.X."/>
            <person name="Baldrich P."/>
            <person name="Meyers B.C."/>
            <person name="Huo N."/>
            <person name="Gu Y.Q."/>
            <person name="Zhou H."/>
            <person name="Devos K.M."/>
            <person name="Bennetzen J.L."/>
            <person name="Unver T."/>
            <person name="Budak H."/>
            <person name="Gulick P.J."/>
            <person name="Galiba G."/>
            <person name="Kalapos B."/>
            <person name="Nelson D.R."/>
            <person name="Li P."/>
            <person name="You F.M."/>
            <person name="Luo M.C."/>
            <person name="Dvorak J."/>
        </authorList>
    </citation>
    <scope>NUCLEOTIDE SEQUENCE [LARGE SCALE GENOMIC DNA]</scope>
    <source>
        <strain evidence="9">cv. AL8/78</strain>
    </source>
</reference>
<dbReference type="SUPFAM" id="SSF56672">
    <property type="entry name" value="DNA/RNA polymerases"/>
    <property type="match status" value="1"/>
</dbReference>
<keyword evidence="10" id="KW-1185">Reference proteome</keyword>
<proteinExistence type="predicted"/>
<evidence type="ECO:0008006" key="11">
    <source>
        <dbReference type="Google" id="ProtNLM"/>
    </source>
</evidence>
<dbReference type="PROSITE" id="PS50158">
    <property type="entry name" value="ZF_CCHC"/>
    <property type="match status" value="1"/>
</dbReference>
<evidence type="ECO:0000259" key="8">
    <source>
        <dbReference type="PROSITE" id="PS50994"/>
    </source>
</evidence>
<dbReference type="SUPFAM" id="SSF57756">
    <property type="entry name" value="Retrovirus zinc finger-like domains"/>
    <property type="match status" value="1"/>
</dbReference>
<organism evidence="9 10">
    <name type="scientific">Aegilops tauschii subsp. strangulata</name>
    <name type="common">Goatgrass</name>
    <dbReference type="NCBI Taxonomy" id="200361"/>
    <lineage>
        <taxon>Eukaryota</taxon>
        <taxon>Viridiplantae</taxon>
        <taxon>Streptophyta</taxon>
        <taxon>Embryophyta</taxon>
        <taxon>Tracheophyta</taxon>
        <taxon>Spermatophyta</taxon>
        <taxon>Magnoliopsida</taxon>
        <taxon>Liliopsida</taxon>
        <taxon>Poales</taxon>
        <taxon>Poaceae</taxon>
        <taxon>BOP clade</taxon>
        <taxon>Pooideae</taxon>
        <taxon>Triticodae</taxon>
        <taxon>Triticeae</taxon>
        <taxon>Triticinae</taxon>
        <taxon>Aegilops</taxon>
    </lineage>
</organism>
<evidence type="ECO:0000256" key="5">
    <source>
        <dbReference type="PROSITE-ProRule" id="PRU00047"/>
    </source>
</evidence>
<dbReference type="Gene3D" id="3.30.420.10">
    <property type="entry name" value="Ribonuclease H-like superfamily/Ribonuclease H"/>
    <property type="match status" value="1"/>
</dbReference>